<evidence type="ECO:0000313" key="2">
    <source>
        <dbReference type="Proteomes" id="UP001478862"/>
    </source>
</evidence>
<dbReference type="Proteomes" id="UP001478862">
    <property type="component" value="Unassembled WGS sequence"/>
</dbReference>
<evidence type="ECO:0000313" key="1">
    <source>
        <dbReference type="EMBL" id="MEQ6355185.1"/>
    </source>
</evidence>
<dbReference type="EMBL" id="JBEGDG010000007">
    <property type="protein sequence ID" value="MEQ6355185.1"/>
    <property type="molecule type" value="Genomic_DNA"/>
</dbReference>
<accession>A0ABV1MRP4</accession>
<proteinExistence type="predicted"/>
<keyword evidence="2" id="KW-1185">Reference proteome</keyword>
<organism evidence="1 2">
    <name type="scientific">Lysinibacillus zambalensis</name>
    <dbReference type="NCBI Taxonomy" id="3160866"/>
    <lineage>
        <taxon>Bacteria</taxon>
        <taxon>Bacillati</taxon>
        <taxon>Bacillota</taxon>
        <taxon>Bacilli</taxon>
        <taxon>Bacillales</taxon>
        <taxon>Bacillaceae</taxon>
        <taxon>Lysinibacillus</taxon>
    </lineage>
</organism>
<gene>
    <name evidence="1" type="ORF">ABNX05_11200</name>
</gene>
<sequence length="65" mass="7483">MSNFYSKAVVEIKVGTMGANTDDFVSTVQVEKRLDELDVLKRNIQYALEFIENEEKGLRMLLERG</sequence>
<name>A0ABV1MRP4_9BACI</name>
<reference evidence="1 2" key="1">
    <citation type="submission" date="2024-06" db="EMBL/GenBank/DDBJ databases">
        <title>Lysinibacillus zambalefons sp. nov., a Novel Firmicute Isolated from the Poon Bato Zambales Hyperalkaline Spring.</title>
        <authorList>
            <person name="Aja J.A."/>
            <person name="Lazaro J.E.H."/>
            <person name="Llorin L.D."/>
            <person name="Lim K.R."/>
            <person name="Teodosio J."/>
            <person name="Dalisay D.S."/>
        </authorList>
    </citation>
    <scope>NUCLEOTIDE SEQUENCE [LARGE SCALE GENOMIC DNA]</scope>
    <source>
        <strain evidence="1 2">M3</strain>
    </source>
</reference>
<dbReference type="RefSeq" id="WP_349659814.1">
    <property type="nucleotide sequence ID" value="NZ_JBEGDG010000007.1"/>
</dbReference>
<comment type="caution">
    <text evidence="1">The sequence shown here is derived from an EMBL/GenBank/DDBJ whole genome shotgun (WGS) entry which is preliminary data.</text>
</comment>
<protein>
    <submittedName>
        <fullName evidence="1">Uncharacterized protein</fullName>
    </submittedName>
</protein>